<keyword evidence="4 7" id="KW-0158">Chromosome</keyword>
<dbReference type="Gene3D" id="1.10.10.10">
    <property type="entry name" value="Winged helix-like DNA-binding domain superfamily/Winged helix DNA-binding domain"/>
    <property type="match status" value="1"/>
</dbReference>
<accession>A0A9J7M6Q1</accession>
<comment type="similarity">
    <text evidence="7">Belongs to the histone H1/H5 family.</text>
</comment>
<evidence type="ECO:0000256" key="3">
    <source>
        <dbReference type="ARBA" id="ARBA00004286"/>
    </source>
</evidence>
<dbReference type="InterPro" id="IPR036388">
    <property type="entry name" value="WH-like_DNA-bd_sf"/>
</dbReference>
<keyword evidence="6 7" id="KW-0539">Nucleus</keyword>
<gene>
    <name evidence="11" type="primary">LOC118428993</name>
</gene>
<dbReference type="CDD" id="cd00073">
    <property type="entry name" value="H15"/>
    <property type="match status" value="1"/>
</dbReference>
<evidence type="ECO:0000313" key="11">
    <source>
        <dbReference type="RefSeq" id="XP_035695220.1"/>
    </source>
</evidence>
<evidence type="ECO:0000256" key="4">
    <source>
        <dbReference type="ARBA" id="ARBA00022454"/>
    </source>
</evidence>
<dbReference type="InterPro" id="IPR036390">
    <property type="entry name" value="WH_DNA-bd_sf"/>
</dbReference>
<dbReference type="Proteomes" id="UP000001554">
    <property type="component" value="Chromosome 13"/>
</dbReference>
<dbReference type="RefSeq" id="XP_035695220.1">
    <property type="nucleotide sequence ID" value="XM_035839327.1"/>
</dbReference>
<dbReference type="Pfam" id="PF00538">
    <property type="entry name" value="Linker_histone"/>
    <property type="match status" value="1"/>
</dbReference>
<reference evidence="10" key="1">
    <citation type="journal article" date="2020" name="Nat. Ecol. Evol.">
        <title>Deeply conserved synteny resolves early events in vertebrate evolution.</title>
        <authorList>
            <person name="Simakov O."/>
            <person name="Marletaz F."/>
            <person name="Yue J.X."/>
            <person name="O'Connell B."/>
            <person name="Jenkins J."/>
            <person name="Brandt A."/>
            <person name="Calef R."/>
            <person name="Tung C.H."/>
            <person name="Huang T.K."/>
            <person name="Schmutz J."/>
            <person name="Satoh N."/>
            <person name="Yu J.K."/>
            <person name="Putnam N.H."/>
            <person name="Green R.E."/>
            <person name="Rokhsar D.S."/>
        </authorList>
    </citation>
    <scope>NUCLEOTIDE SEQUENCE [LARGE SCALE GENOMIC DNA]</scope>
    <source>
        <strain evidence="10">S238N-H82</strain>
    </source>
</reference>
<sequence length="179" mass="18906">MSDAPKKAAKPRKPKAPAAHPPSRTMITAAIESLKERNGSSFAAIKKYVAANYKFDVEKQGHVLKRSLKSMVVGGTLIQTKGTGASGSFKISVAAKKAAKPKKPKVKKAAKPKKPKVKKAAKPKKPKAKKSPKKAKKPAAKKAKPAKKPAAKKAKPAKKAAKKPAKKAAKKPAKKAAKK</sequence>
<name>A0A9J7M6Q1_BRAFL</name>
<proteinExistence type="inferred from homology"/>
<protein>
    <submittedName>
        <fullName evidence="11">Late histone H1-like</fullName>
    </submittedName>
</protein>
<dbReference type="InterPro" id="IPR005818">
    <property type="entry name" value="Histone_H1/H5_H15"/>
</dbReference>
<evidence type="ECO:0000259" key="9">
    <source>
        <dbReference type="PROSITE" id="PS51504"/>
    </source>
</evidence>
<evidence type="ECO:0000313" key="10">
    <source>
        <dbReference type="Proteomes" id="UP000001554"/>
    </source>
</evidence>
<feature type="compositionally biased region" description="Basic residues" evidence="8">
    <location>
        <begin position="97"/>
        <end position="179"/>
    </location>
</feature>
<dbReference type="SMART" id="SM00526">
    <property type="entry name" value="H15"/>
    <property type="match status" value="1"/>
</dbReference>
<feature type="region of interest" description="Disordered" evidence="8">
    <location>
        <begin position="95"/>
        <end position="179"/>
    </location>
</feature>
<feature type="domain" description="H15" evidence="9">
    <location>
        <begin position="19"/>
        <end position="93"/>
    </location>
</feature>
<dbReference type="GO" id="GO:0003677">
    <property type="term" value="F:DNA binding"/>
    <property type="evidence" value="ECO:0007669"/>
    <property type="project" value="UniProtKB-KW"/>
</dbReference>
<dbReference type="SUPFAM" id="SSF46785">
    <property type="entry name" value="Winged helix' DNA-binding domain"/>
    <property type="match status" value="1"/>
</dbReference>
<dbReference type="KEGG" id="bfo:118428993"/>
<dbReference type="PANTHER" id="PTHR11467:SF20">
    <property type="entry name" value="H15 DOMAIN-CONTAINING PROTEIN-RELATED"/>
    <property type="match status" value="1"/>
</dbReference>
<dbReference type="PRINTS" id="PR00624">
    <property type="entry name" value="HISTONEH5"/>
</dbReference>
<evidence type="ECO:0000256" key="1">
    <source>
        <dbReference type="ARBA" id="ARBA00002809"/>
    </source>
</evidence>
<keyword evidence="5 7" id="KW-0238">DNA-binding</keyword>
<evidence type="ECO:0000256" key="8">
    <source>
        <dbReference type="SAM" id="MobiDB-lite"/>
    </source>
</evidence>
<feature type="region of interest" description="Disordered" evidence="8">
    <location>
        <begin position="1"/>
        <end position="24"/>
    </location>
</feature>
<dbReference type="PROSITE" id="PS51504">
    <property type="entry name" value="H15"/>
    <property type="match status" value="1"/>
</dbReference>
<dbReference type="GO" id="GO:0006334">
    <property type="term" value="P:nucleosome assembly"/>
    <property type="evidence" value="ECO:0007669"/>
    <property type="project" value="InterPro"/>
</dbReference>
<dbReference type="AlphaFoldDB" id="A0A9J7M6Q1"/>
<comment type="subcellular location">
    <subcellularLocation>
        <location evidence="3">Chromosome</location>
    </subcellularLocation>
    <subcellularLocation>
        <location evidence="2 7">Nucleus</location>
    </subcellularLocation>
</comment>
<evidence type="ECO:0000256" key="6">
    <source>
        <dbReference type="ARBA" id="ARBA00023242"/>
    </source>
</evidence>
<organism evidence="10 11">
    <name type="scientific">Branchiostoma floridae</name>
    <name type="common">Florida lancelet</name>
    <name type="synonym">Amphioxus</name>
    <dbReference type="NCBI Taxonomy" id="7739"/>
    <lineage>
        <taxon>Eukaryota</taxon>
        <taxon>Metazoa</taxon>
        <taxon>Chordata</taxon>
        <taxon>Cephalochordata</taxon>
        <taxon>Leptocardii</taxon>
        <taxon>Amphioxiformes</taxon>
        <taxon>Branchiostomatidae</taxon>
        <taxon>Branchiostoma</taxon>
    </lineage>
</organism>
<reference evidence="11" key="2">
    <citation type="submission" date="2025-08" db="UniProtKB">
        <authorList>
            <consortium name="RefSeq"/>
        </authorList>
    </citation>
    <scope>IDENTIFICATION</scope>
    <source>
        <strain evidence="11">S238N-H82</strain>
        <tissue evidence="11">Testes</tissue>
    </source>
</reference>
<dbReference type="GeneID" id="118428993"/>
<dbReference type="GO" id="GO:0005634">
    <property type="term" value="C:nucleus"/>
    <property type="evidence" value="ECO:0007669"/>
    <property type="project" value="UniProtKB-SubCell"/>
</dbReference>
<evidence type="ECO:0000256" key="7">
    <source>
        <dbReference type="RuleBase" id="RU003894"/>
    </source>
</evidence>
<dbReference type="OMA" id="YMEERYK"/>
<dbReference type="GO" id="GO:0000786">
    <property type="term" value="C:nucleosome"/>
    <property type="evidence" value="ECO:0007669"/>
    <property type="project" value="InterPro"/>
</dbReference>
<dbReference type="GO" id="GO:0030527">
    <property type="term" value="F:structural constituent of chromatin"/>
    <property type="evidence" value="ECO:0007669"/>
    <property type="project" value="InterPro"/>
</dbReference>
<comment type="function">
    <text evidence="1">Histones H1 are necessary for the condensation of nucleosome chains into higher-order structures.</text>
</comment>
<dbReference type="OrthoDB" id="8251629at2759"/>
<evidence type="ECO:0000256" key="5">
    <source>
        <dbReference type="ARBA" id="ARBA00023125"/>
    </source>
</evidence>
<dbReference type="InterPro" id="IPR005819">
    <property type="entry name" value="H1/H5"/>
</dbReference>
<keyword evidence="10" id="KW-1185">Reference proteome</keyword>
<evidence type="ECO:0000256" key="2">
    <source>
        <dbReference type="ARBA" id="ARBA00004123"/>
    </source>
</evidence>
<dbReference type="PANTHER" id="PTHR11467">
    <property type="entry name" value="HISTONE H1"/>
    <property type="match status" value="1"/>
</dbReference>
<dbReference type="FunFam" id="1.10.10.10:FF:000140">
    <property type="entry name" value="Histone H1.0"/>
    <property type="match status" value="1"/>
</dbReference>